<dbReference type="PANTHER" id="PTHR38340:SF1">
    <property type="entry name" value="S-LAYER PROTEIN"/>
    <property type="match status" value="1"/>
</dbReference>
<dbReference type="PRINTS" id="PR00313">
    <property type="entry name" value="CABNDNGRPT"/>
</dbReference>
<dbReference type="PROSITE" id="PS00330">
    <property type="entry name" value="HEMOLYSIN_CALCIUM"/>
    <property type="match status" value="1"/>
</dbReference>
<evidence type="ECO:0008006" key="5">
    <source>
        <dbReference type="Google" id="ProtNLM"/>
    </source>
</evidence>
<keyword evidence="4" id="KW-1185">Reference proteome</keyword>
<dbReference type="InterPro" id="IPR050557">
    <property type="entry name" value="RTX_toxin/Mannuronan_C5-epim"/>
</dbReference>
<dbReference type="RefSeq" id="WP_222506979.1">
    <property type="nucleotide sequence ID" value="NZ_JAHVJA010000001.1"/>
</dbReference>
<evidence type="ECO:0000313" key="4">
    <source>
        <dbReference type="Proteomes" id="UP000766629"/>
    </source>
</evidence>
<protein>
    <recommendedName>
        <fullName evidence="5">Calcium-binding protein</fullName>
    </recommendedName>
</protein>
<evidence type="ECO:0000256" key="1">
    <source>
        <dbReference type="ARBA" id="ARBA00004613"/>
    </source>
</evidence>
<evidence type="ECO:0000313" key="3">
    <source>
        <dbReference type="EMBL" id="MBY6137910.1"/>
    </source>
</evidence>
<dbReference type="InterPro" id="IPR001343">
    <property type="entry name" value="Hemolysn_Ca-bd"/>
</dbReference>
<proteinExistence type="predicted"/>
<dbReference type="SUPFAM" id="SSF51120">
    <property type="entry name" value="beta-Roll"/>
    <property type="match status" value="3"/>
</dbReference>
<sequence>MTTFTFSGARVDFVDGDPSAVSTIEADVTVPNATATFTYSITGYDDGVAIIDMNDNVIQAIIGGVNLDNPGFIVNSEETLITQVTWSGGTSVVLIVSLETGPATDTEFYFVLDGAPLPDVDSVADWNNFDSSITGLTDPTGALAPGRVISWASLDHTGTTEHDEFWGTPGADTYFGNAGDDFFVSSAGADTYRGGNGGFDQVAFTWDPNGVTANLATGQATDGWGRTDRLFSIEMLRGSAHNDLLIGNGGRNYFRGIEGNDTIRGGSGRDEVRYDRDARYGGTNGVEVDLATQTATDGFGDTDRVFSIEDVRGSAKGDRIFGNSAANKLDGEAGFDRLLGRNGNDLLLGDGGNDTLNGGDGRDTLNGGVGRDLLLGGRHNDRLAGAGGNDTLNGGGGNDTLFGGTGNDRMIGAAGNDRLFGNGGSDTFVFANGFGKDTIGGFNALDNNEKINLSAVSSITGLTDLRNNHMTQSGNDVIIDDRSGNTITLTGVQLSDLDAGDFIF</sequence>
<dbReference type="InterPro" id="IPR011049">
    <property type="entry name" value="Serralysin-like_metalloprot_C"/>
</dbReference>
<dbReference type="Proteomes" id="UP000766629">
    <property type="component" value="Unassembled WGS sequence"/>
</dbReference>
<organism evidence="3 4">
    <name type="scientific">Leisingera daeponensis</name>
    <dbReference type="NCBI Taxonomy" id="405746"/>
    <lineage>
        <taxon>Bacteria</taxon>
        <taxon>Pseudomonadati</taxon>
        <taxon>Pseudomonadota</taxon>
        <taxon>Alphaproteobacteria</taxon>
        <taxon>Rhodobacterales</taxon>
        <taxon>Roseobacteraceae</taxon>
        <taxon>Leisingera</taxon>
    </lineage>
</organism>
<name>A0ABS7N9N9_9RHOB</name>
<evidence type="ECO:0000256" key="2">
    <source>
        <dbReference type="ARBA" id="ARBA00022525"/>
    </source>
</evidence>
<dbReference type="Gene3D" id="2.150.10.10">
    <property type="entry name" value="Serralysin-like metalloprotease, C-terminal"/>
    <property type="match status" value="3"/>
</dbReference>
<reference evidence="3 4" key="1">
    <citation type="submission" date="2021-06" db="EMBL/GenBank/DDBJ databases">
        <title>50 bacteria genomes isolated from Dapeng, Shenzhen, China.</title>
        <authorList>
            <person name="Zheng W."/>
            <person name="Yu S."/>
            <person name="Huang Y."/>
        </authorList>
    </citation>
    <scope>NUCLEOTIDE SEQUENCE [LARGE SCALE GENOMIC DNA]</scope>
    <source>
        <strain evidence="3 4">DP1N14-2</strain>
    </source>
</reference>
<comment type="subcellular location">
    <subcellularLocation>
        <location evidence="1">Secreted</location>
    </subcellularLocation>
</comment>
<accession>A0ABS7N9N9</accession>
<dbReference type="InterPro" id="IPR018511">
    <property type="entry name" value="Hemolysin-typ_Ca-bd_CS"/>
</dbReference>
<comment type="caution">
    <text evidence="3">The sequence shown here is derived from an EMBL/GenBank/DDBJ whole genome shotgun (WGS) entry which is preliminary data.</text>
</comment>
<dbReference type="Pfam" id="PF00353">
    <property type="entry name" value="HemolysinCabind"/>
    <property type="match status" value="5"/>
</dbReference>
<dbReference type="PANTHER" id="PTHR38340">
    <property type="entry name" value="S-LAYER PROTEIN"/>
    <property type="match status" value="1"/>
</dbReference>
<keyword evidence="2" id="KW-0964">Secreted</keyword>
<gene>
    <name evidence="3" type="ORF">KUV26_00495</name>
</gene>
<dbReference type="EMBL" id="JAHVJA010000001">
    <property type="protein sequence ID" value="MBY6137910.1"/>
    <property type="molecule type" value="Genomic_DNA"/>
</dbReference>